<keyword evidence="4 7" id="KW-0853">WD repeat</keyword>
<dbReference type="InterPro" id="IPR001680">
    <property type="entry name" value="WD40_rpt"/>
</dbReference>
<feature type="repeat" description="WD" evidence="7">
    <location>
        <begin position="342"/>
        <end position="383"/>
    </location>
</feature>
<sequence>MTYTSEASSVHDVAVRSFLRCGDCYPQLPPPLLLSSAASSVPAAFSFPTVNHRHRNLRVGSTFVTMIPGGQSLVSSPPVFSHDGKKLLVCTGCTISIFSTSTGMKITELEGGHTDRVTSVVVVPVAAPSSKFISYCWTSSIDGTICYWDFSVPELIKKVKVQLPIHSMVIPNISCTPIGSSEKTSNLYAFISVEDLTISADENKAFRGQIQIYNLTKSQRVRGLLAETRKPQLLSVSKNGEFLGVTNKRKLDIWKIPSNDFRIDEIKKIKLHHTKKLTAFAFHPKLRMVAGGDVTGRILIWIGFGRRKFSGDSQATDKKMNLTDEEKPGVRNNDDADSCSTWHWHPSEIKFLSFSSDGAYLYSGGKEGVIVVWQVDTGKKKFKPRLGSPLLYFTESPDPSLSCVTCADNHIHLLKMPTMEITKSIAGIKLPFSYPVGHKGLCTQVAYDETAGLIAVLTEDYCVQFFSLFDNHEVSQVQVCKRNFQPVDDVTLYVALVSVSLDGSLMGTVDVKIPEDGLGGLVSLKFWMRGSRIAEYSLSTVVYEPHSDAEISSLAFRPGHCMATTSSFGGDFKVWIHNSDIKLNDQLHQRTGWRCQSVGSYKGRPMTAAAFSADGSVLAIAAECVVTLWDPDSNVLVAVIGDTHSPITSLSFIGNSEYLASLTGGSTPQLAVLSTSKLRLSWSYKLVAEALSSSRDTSQFAVLVLLNSQDEVDVKENGVILLFDVEDPVPVATWMVKKAKGGSLAFVPANPSFDEIKAIDGEKPSLLVYVNGDHEYIIFDPHNMDNRIGKSSQTNQIALEETGMFGYASIYGDLSNLNPKQDQVPEITFAPSERPWETIFNGSSHVLPPLTKLCSTFLASLIEKKPSMNER</sequence>
<evidence type="ECO:0000256" key="2">
    <source>
        <dbReference type="ARBA" id="ARBA00022517"/>
    </source>
</evidence>
<evidence type="ECO:0000256" key="3">
    <source>
        <dbReference type="ARBA" id="ARBA00022552"/>
    </source>
</evidence>
<protein>
    <submittedName>
        <fullName evidence="9">WD domain, G-beta repeat</fullName>
    </submittedName>
</protein>
<evidence type="ECO:0000313" key="9">
    <source>
        <dbReference type="EMBL" id="URD91246.1"/>
    </source>
</evidence>
<proteinExistence type="predicted"/>
<comment type="subcellular location">
    <subcellularLocation>
        <location evidence="1">Nucleus</location>
        <location evidence="1">Nucleolus</location>
    </subcellularLocation>
</comment>
<dbReference type="Proteomes" id="UP001055439">
    <property type="component" value="Chromosome 2"/>
</dbReference>
<dbReference type="PANTHER" id="PTHR45176:SF1">
    <property type="entry name" value="TRANSDUCIN FAMILY PROTEIN _ WD-40 REPEAT FAMILY PROTEIN-RELATED"/>
    <property type="match status" value="1"/>
</dbReference>
<dbReference type="PROSITE" id="PS50082">
    <property type="entry name" value="WD_REPEATS_2"/>
    <property type="match status" value="1"/>
</dbReference>
<evidence type="ECO:0000256" key="6">
    <source>
        <dbReference type="ARBA" id="ARBA00023242"/>
    </source>
</evidence>
<evidence type="ECO:0000256" key="1">
    <source>
        <dbReference type="ARBA" id="ARBA00004604"/>
    </source>
</evidence>
<evidence type="ECO:0000256" key="7">
    <source>
        <dbReference type="PROSITE-ProRule" id="PRU00221"/>
    </source>
</evidence>
<evidence type="ECO:0000313" key="10">
    <source>
        <dbReference type="Proteomes" id="UP001055439"/>
    </source>
</evidence>
<dbReference type="Pfam" id="PF23869">
    <property type="entry name" value="Beta-prop_WDR75_1st"/>
    <property type="match status" value="2"/>
</dbReference>
<keyword evidence="3" id="KW-0698">rRNA processing</keyword>
<gene>
    <name evidence="9" type="ORF">MUK42_29032</name>
</gene>
<keyword evidence="2" id="KW-0690">Ribosome biogenesis</keyword>
<dbReference type="OrthoDB" id="735781at2759"/>
<reference evidence="9" key="1">
    <citation type="submission" date="2022-05" db="EMBL/GenBank/DDBJ databases">
        <title>The Musa troglodytarum L. genome provides insights into the mechanism of non-climacteric behaviour and enrichment of carotenoids.</title>
        <authorList>
            <person name="Wang J."/>
        </authorList>
    </citation>
    <scope>NUCLEOTIDE SEQUENCE</scope>
    <source>
        <tissue evidence="9">Leaf</tissue>
    </source>
</reference>
<dbReference type="SUPFAM" id="SSF50978">
    <property type="entry name" value="WD40 repeat-like"/>
    <property type="match status" value="3"/>
</dbReference>
<dbReference type="InterPro" id="IPR057644">
    <property type="entry name" value="Beta-prop_WDR75_2nd"/>
</dbReference>
<dbReference type="SMART" id="SM00320">
    <property type="entry name" value="WD40"/>
    <property type="match status" value="7"/>
</dbReference>
<dbReference type="InterPro" id="IPR036322">
    <property type="entry name" value="WD40_repeat_dom_sf"/>
</dbReference>
<feature type="domain" description="WD repeat-containing protein 75 second beta-propeller" evidence="8">
    <location>
        <begin position="463"/>
        <end position="709"/>
    </location>
</feature>
<dbReference type="InterPro" id="IPR015943">
    <property type="entry name" value="WD40/YVTN_repeat-like_dom_sf"/>
</dbReference>
<accession>A0A9E7JSS9</accession>
<evidence type="ECO:0000259" key="8">
    <source>
        <dbReference type="Pfam" id="PF23769"/>
    </source>
</evidence>
<evidence type="ECO:0000256" key="5">
    <source>
        <dbReference type="ARBA" id="ARBA00022737"/>
    </source>
</evidence>
<dbReference type="AlphaFoldDB" id="A0A9E7JSS9"/>
<name>A0A9E7JSS9_9LILI</name>
<dbReference type="PANTHER" id="PTHR45176">
    <property type="entry name" value="TRANSDUCIN FAMILY PROTEIN / WD-40 REPEAT FAMILY PROTEIN-RELATED"/>
    <property type="match status" value="1"/>
</dbReference>
<dbReference type="PROSITE" id="PS50294">
    <property type="entry name" value="WD_REPEATS_REGION"/>
    <property type="match status" value="1"/>
</dbReference>
<keyword evidence="6" id="KW-0539">Nucleus</keyword>
<organism evidence="9 10">
    <name type="scientific">Musa troglodytarum</name>
    <name type="common">fe'i banana</name>
    <dbReference type="NCBI Taxonomy" id="320322"/>
    <lineage>
        <taxon>Eukaryota</taxon>
        <taxon>Viridiplantae</taxon>
        <taxon>Streptophyta</taxon>
        <taxon>Embryophyta</taxon>
        <taxon>Tracheophyta</taxon>
        <taxon>Spermatophyta</taxon>
        <taxon>Magnoliopsida</taxon>
        <taxon>Liliopsida</taxon>
        <taxon>Zingiberales</taxon>
        <taxon>Musaceae</taxon>
        <taxon>Musa</taxon>
    </lineage>
</organism>
<dbReference type="Pfam" id="PF23769">
    <property type="entry name" value="Beta-prop_WDR75_2nd"/>
    <property type="match status" value="1"/>
</dbReference>
<keyword evidence="10" id="KW-1185">Reference proteome</keyword>
<keyword evidence="5" id="KW-0677">Repeat</keyword>
<dbReference type="Gene3D" id="2.130.10.10">
    <property type="entry name" value="YVTN repeat-like/Quinoprotein amine dehydrogenase"/>
    <property type="match status" value="3"/>
</dbReference>
<evidence type="ECO:0000256" key="4">
    <source>
        <dbReference type="ARBA" id="ARBA00022574"/>
    </source>
</evidence>
<dbReference type="EMBL" id="CP097504">
    <property type="protein sequence ID" value="URD91246.1"/>
    <property type="molecule type" value="Genomic_DNA"/>
</dbReference>